<accession>Q81QL8</accession>
<dbReference type="PANTHER" id="PTHR43479:SF11">
    <property type="entry name" value="ACREF_ENVCD OPERON REPRESSOR-RELATED"/>
    <property type="match status" value="1"/>
</dbReference>
<gene>
    <name evidence="6" type="ordered locus">GBAA_2406</name>
</gene>
<dbReference type="PANTHER" id="PTHR43479">
    <property type="entry name" value="ACREF/ENVCD OPERON REPRESSOR-RELATED"/>
    <property type="match status" value="1"/>
</dbReference>
<dbReference type="GO" id="GO:0003677">
    <property type="term" value="F:DNA binding"/>
    <property type="evidence" value="ECO:0007669"/>
    <property type="project" value="UniProtKB-UniRule"/>
</dbReference>
<dbReference type="InterPro" id="IPR050624">
    <property type="entry name" value="HTH-type_Tx_Regulator"/>
</dbReference>
<dbReference type="AlphaFoldDB" id="A0A0F7RE78"/>
<dbReference type="PROSITE" id="PS50977">
    <property type="entry name" value="HTH_TETR_2"/>
    <property type="match status" value="1"/>
</dbReference>
<evidence type="ECO:0000256" key="1">
    <source>
        <dbReference type="ARBA" id="ARBA00022491"/>
    </source>
</evidence>
<reference evidence="6 7" key="1">
    <citation type="journal article" date="2009" name="J. Bacteriol.">
        <title>The complete genome sequence of Bacillus anthracis Ames 'Ancestor'.</title>
        <authorList>
            <person name="Ravel J."/>
            <person name="Jiang L."/>
            <person name="Stanley S.T."/>
            <person name="Wilson M.R."/>
            <person name="Decker R.S."/>
            <person name="Read T.D."/>
            <person name="Worsham P."/>
            <person name="Keim P.S."/>
            <person name="Salzberg S.L."/>
            <person name="Fraser-Liggett C.M."/>
            <person name="Rasko D.A."/>
        </authorList>
    </citation>
    <scope>NUCLEOTIDE SEQUENCE [LARGE SCALE GENOMIC DNA]</scope>
    <source>
        <strain evidence="7">Ames ancestor</strain>
    </source>
</reference>
<accession>Q6KST9</accession>
<evidence type="ECO:0000256" key="2">
    <source>
        <dbReference type="ARBA" id="ARBA00023125"/>
    </source>
</evidence>
<proteinExistence type="predicted"/>
<dbReference type="SUPFAM" id="SSF46689">
    <property type="entry name" value="Homeodomain-like"/>
    <property type="match status" value="1"/>
</dbReference>
<sequence length="209" mass="24026">MDLEQKQRPLGRPRQNKNTKSTKETILEVATRLFLTQNYQVVSMDEVAKVCGVTKATVYYYFSTKADLFTATMIQMMIRIRENMSQILSTNNTLEERLLNFAKVYLHATMDIDMKNFMKDAKLSLSEEQLKELKKAEDSMYEVLEKALDKAMQLGEIQKGNPKFAAHAFVSLLSIGNFKDENDNPIIISIDELAQEIVSFYWNGLGHSY</sequence>
<accession>E9R0N5</accession>
<dbReference type="InterPro" id="IPR036271">
    <property type="entry name" value="Tet_transcr_reg_TetR-rel_C_sf"/>
</dbReference>
<feature type="region of interest" description="Disordered" evidence="4">
    <location>
        <begin position="1"/>
        <end position="22"/>
    </location>
</feature>
<keyword evidence="2 3" id="KW-0238">DNA-binding</keyword>
<dbReference type="InterPro" id="IPR009057">
    <property type="entry name" value="Homeodomain-like_sf"/>
</dbReference>
<dbReference type="Gene3D" id="1.10.357.10">
    <property type="entry name" value="Tetracycline Repressor, domain 2"/>
    <property type="match status" value="1"/>
</dbReference>
<protein>
    <submittedName>
        <fullName evidence="6">Transcriptional regulator, TetR family</fullName>
    </submittedName>
</protein>
<accession>A0A0F7RE78</accession>
<dbReference type="SUPFAM" id="SSF48498">
    <property type="entry name" value="Tetracyclin repressor-like, C-terminal domain"/>
    <property type="match status" value="1"/>
</dbReference>
<dbReference type="PRINTS" id="PR00455">
    <property type="entry name" value="HTHTETR"/>
</dbReference>
<dbReference type="InterPro" id="IPR001647">
    <property type="entry name" value="HTH_TetR"/>
</dbReference>
<dbReference type="PATRIC" id="fig|1392.236.peg.2492"/>
<evidence type="ECO:0000259" key="5">
    <source>
        <dbReference type="PROSITE" id="PS50977"/>
    </source>
</evidence>
<accession>Q6HYT5</accession>
<keyword evidence="1" id="KW-0678">Repressor</keyword>
<dbReference type="KEGG" id="bar:GBAA_2406"/>
<dbReference type="Gene3D" id="1.10.10.60">
    <property type="entry name" value="Homeodomain-like"/>
    <property type="match status" value="1"/>
</dbReference>
<keyword evidence="7" id="KW-1185">Reference proteome</keyword>
<evidence type="ECO:0000313" key="6">
    <source>
        <dbReference type="EMBL" id="AAT31523.1"/>
    </source>
</evidence>
<dbReference type="Proteomes" id="UP000000594">
    <property type="component" value="Chromosome"/>
</dbReference>
<feature type="DNA-binding region" description="H-T-H motif" evidence="3">
    <location>
        <begin position="43"/>
        <end position="62"/>
    </location>
</feature>
<evidence type="ECO:0000256" key="3">
    <source>
        <dbReference type="PROSITE-ProRule" id="PRU00335"/>
    </source>
</evidence>
<organism evidence="6 7">
    <name type="scientific">Bacillus anthracis</name>
    <name type="common">anthrax bacterium</name>
    <dbReference type="NCBI Taxonomy" id="1392"/>
    <lineage>
        <taxon>Bacteria</taxon>
        <taxon>Bacillati</taxon>
        <taxon>Bacillota</taxon>
        <taxon>Bacilli</taxon>
        <taxon>Bacillales</taxon>
        <taxon>Bacillaceae</taxon>
        <taxon>Bacillus</taxon>
        <taxon>Bacillus cereus group</taxon>
    </lineage>
</organism>
<feature type="domain" description="HTH tetR-type" evidence="5">
    <location>
        <begin position="20"/>
        <end position="80"/>
    </location>
</feature>
<dbReference type="Pfam" id="PF00440">
    <property type="entry name" value="TetR_N"/>
    <property type="match status" value="1"/>
</dbReference>
<dbReference type="EMBL" id="AE017334">
    <property type="protein sequence ID" value="AAT31523.1"/>
    <property type="molecule type" value="Genomic_DNA"/>
</dbReference>
<evidence type="ECO:0000256" key="4">
    <source>
        <dbReference type="SAM" id="MobiDB-lite"/>
    </source>
</evidence>
<name>A0A0F7RE78_BACAN</name>
<evidence type="ECO:0000313" key="7">
    <source>
        <dbReference type="Proteomes" id="UP000000594"/>
    </source>
</evidence>
<accession>E9R0N4</accession>